<feature type="compositionally biased region" description="Basic and acidic residues" evidence="1">
    <location>
        <begin position="31"/>
        <end position="46"/>
    </location>
</feature>
<dbReference type="AlphaFoldDB" id="A0A6N3X6U5"/>
<reference evidence="2 3" key="1">
    <citation type="submission" date="2015-01" db="EMBL/GenBank/DDBJ databases">
        <title>Lifestyle Evolution in Cyanobacterial Symbionts of Sponges.</title>
        <authorList>
            <person name="Burgsdorf I."/>
            <person name="Slaby B.M."/>
            <person name="Handley K.M."/>
            <person name="Haber M."/>
            <person name="Blom J."/>
            <person name="Marshall C.W."/>
            <person name="Gilbert J.A."/>
            <person name="Hentschel U."/>
            <person name="Steindler L."/>
        </authorList>
    </citation>
    <scope>NUCLEOTIDE SEQUENCE [LARGE SCALE GENOMIC DNA]</scope>
    <source>
        <strain evidence="2">142</strain>
    </source>
</reference>
<evidence type="ECO:0000313" key="2">
    <source>
        <dbReference type="EMBL" id="KKZ11106.1"/>
    </source>
</evidence>
<protein>
    <submittedName>
        <fullName evidence="2">Uncharacterized protein</fullName>
    </submittedName>
</protein>
<gene>
    <name evidence="2" type="ORF">TH68_09300</name>
</gene>
<evidence type="ECO:0000313" key="3">
    <source>
        <dbReference type="Proteomes" id="UP000035054"/>
    </source>
</evidence>
<dbReference type="EMBL" id="JXUO01000291">
    <property type="protein sequence ID" value="KKZ11106.1"/>
    <property type="molecule type" value="Genomic_DNA"/>
</dbReference>
<sequence length="87" mass="9924">MPGIGIAGCQLEHHELPFMVDQQMALEEAEEKSSKRPEISQLPKELRGHQEGTIALFAYVSMEERIPANHPLHQIRLLVRPWDIEGD</sequence>
<proteinExistence type="predicted"/>
<organism evidence="2 3">
    <name type="scientific">Candidatus Synechococcus spongiarum 142</name>
    <dbReference type="NCBI Taxonomy" id="1608213"/>
    <lineage>
        <taxon>Bacteria</taxon>
        <taxon>Bacillati</taxon>
        <taxon>Cyanobacteriota</taxon>
        <taxon>Cyanophyceae</taxon>
        <taxon>Synechococcales</taxon>
        <taxon>Synechococcaceae</taxon>
        <taxon>Synechococcus</taxon>
    </lineage>
</organism>
<accession>A0A6N3X6U5</accession>
<dbReference type="Proteomes" id="UP000035054">
    <property type="component" value="Unassembled WGS sequence"/>
</dbReference>
<feature type="region of interest" description="Disordered" evidence="1">
    <location>
        <begin position="26"/>
        <end position="46"/>
    </location>
</feature>
<comment type="caution">
    <text evidence="2">The sequence shown here is derived from an EMBL/GenBank/DDBJ whole genome shotgun (WGS) entry which is preliminary data.</text>
</comment>
<name>A0A6N3X6U5_9SYNE</name>
<evidence type="ECO:0000256" key="1">
    <source>
        <dbReference type="SAM" id="MobiDB-lite"/>
    </source>
</evidence>